<evidence type="ECO:0000256" key="1">
    <source>
        <dbReference type="SAM" id="SignalP"/>
    </source>
</evidence>
<feature type="domain" description="Rhodanese" evidence="2">
    <location>
        <begin position="68"/>
        <end position="158"/>
    </location>
</feature>
<accession>A0ABP8V1Z8</accession>
<sequence>MPYRSIKHALLLGCLSLLINTHLFACEGAATDSNSPCAKSENQTIASLAKYQQQYPDITYQELRQLLPTGKVLLVDANRPETYASGHIPGAISFNDKANLRTHLKYPKNMTVVVYCGGSHCIAWHSAADWAAAEGFQNIRHFSAGLRGWKLEGGEVIAMNSKTLQ</sequence>
<dbReference type="CDD" id="cd00158">
    <property type="entry name" value="RHOD"/>
    <property type="match status" value="1"/>
</dbReference>
<dbReference type="RefSeq" id="WP_345195928.1">
    <property type="nucleotide sequence ID" value="NZ_BAABFL010000333.1"/>
</dbReference>
<feature type="signal peptide" evidence="1">
    <location>
        <begin position="1"/>
        <end position="25"/>
    </location>
</feature>
<dbReference type="Proteomes" id="UP001500604">
    <property type="component" value="Unassembled WGS sequence"/>
</dbReference>
<keyword evidence="4" id="KW-1185">Reference proteome</keyword>
<evidence type="ECO:0000259" key="2">
    <source>
        <dbReference type="PROSITE" id="PS50206"/>
    </source>
</evidence>
<reference evidence="4" key="1">
    <citation type="journal article" date="2019" name="Int. J. Syst. Evol. Microbiol.">
        <title>The Global Catalogue of Microorganisms (GCM) 10K type strain sequencing project: providing services to taxonomists for standard genome sequencing and annotation.</title>
        <authorList>
            <consortium name="The Broad Institute Genomics Platform"/>
            <consortium name="The Broad Institute Genome Sequencing Center for Infectious Disease"/>
            <person name="Wu L."/>
            <person name="Ma J."/>
        </authorList>
    </citation>
    <scope>NUCLEOTIDE SEQUENCE [LARGE SCALE GENOMIC DNA]</scope>
    <source>
        <strain evidence="4">JCM 17805</strain>
    </source>
</reference>
<proteinExistence type="predicted"/>
<dbReference type="Pfam" id="PF00581">
    <property type="entry name" value="Rhodanese"/>
    <property type="match status" value="1"/>
</dbReference>
<dbReference type="EMBL" id="BAABFL010000333">
    <property type="protein sequence ID" value="GAA4649902.1"/>
    <property type="molecule type" value="Genomic_DNA"/>
</dbReference>
<gene>
    <name evidence="3" type="ORF">GCM10023116_21830</name>
</gene>
<dbReference type="Gene3D" id="3.40.250.10">
    <property type="entry name" value="Rhodanese-like domain"/>
    <property type="match status" value="1"/>
</dbReference>
<organism evidence="3 4">
    <name type="scientific">Kistimonas scapharcae</name>
    <dbReference type="NCBI Taxonomy" id="1036133"/>
    <lineage>
        <taxon>Bacteria</taxon>
        <taxon>Pseudomonadati</taxon>
        <taxon>Pseudomonadota</taxon>
        <taxon>Gammaproteobacteria</taxon>
        <taxon>Oceanospirillales</taxon>
        <taxon>Endozoicomonadaceae</taxon>
        <taxon>Kistimonas</taxon>
    </lineage>
</organism>
<dbReference type="InterPro" id="IPR036873">
    <property type="entry name" value="Rhodanese-like_dom_sf"/>
</dbReference>
<dbReference type="SMART" id="SM00450">
    <property type="entry name" value="RHOD"/>
    <property type="match status" value="1"/>
</dbReference>
<keyword evidence="1" id="KW-0732">Signal</keyword>
<dbReference type="InterPro" id="IPR001307">
    <property type="entry name" value="Thiosulphate_STrfase_CS"/>
</dbReference>
<comment type="caution">
    <text evidence="3">The sequence shown here is derived from an EMBL/GenBank/DDBJ whole genome shotgun (WGS) entry which is preliminary data.</text>
</comment>
<name>A0ABP8V1Z8_9GAMM</name>
<evidence type="ECO:0000313" key="3">
    <source>
        <dbReference type="EMBL" id="GAA4649902.1"/>
    </source>
</evidence>
<evidence type="ECO:0000313" key="4">
    <source>
        <dbReference type="Proteomes" id="UP001500604"/>
    </source>
</evidence>
<dbReference type="SUPFAM" id="SSF52821">
    <property type="entry name" value="Rhodanese/Cell cycle control phosphatase"/>
    <property type="match status" value="1"/>
</dbReference>
<protein>
    <recommendedName>
        <fullName evidence="2">Rhodanese domain-containing protein</fullName>
    </recommendedName>
</protein>
<feature type="chain" id="PRO_5047281602" description="Rhodanese domain-containing protein" evidence="1">
    <location>
        <begin position="26"/>
        <end position="165"/>
    </location>
</feature>
<dbReference type="PROSITE" id="PS00380">
    <property type="entry name" value="RHODANESE_1"/>
    <property type="match status" value="1"/>
</dbReference>
<dbReference type="InterPro" id="IPR001763">
    <property type="entry name" value="Rhodanese-like_dom"/>
</dbReference>
<dbReference type="PROSITE" id="PS50206">
    <property type="entry name" value="RHODANESE_3"/>
    <property type="match status" value="1"/>
</dbReference>